<dbReference type="RefSeq" id="XP_013281715.1">
    <property type="nucleotide sequence ID" value="XM_013426261.1"/>
</dbReference>
<feature type="compositionally biased region" description="Polar residues" evidence="1">
    <location>
        <begin position="57"/>
        <end position="88"/>
    </location>
</feature>
<dbReference type="STRING" id="1442368.A0A0D2EUI0"/>
<sequence>MRSTIVVAAGLAAVASAGTTTITDTVDVTITSCEPTVTNCPYKGGSGADQTWGDWSAATTTSSKPVDPVSTDSHTWGDWTSASSTSSKPVDPVSTDSHTWGDWTTTTTSAPVAPTTTAACGQYTATTPPAWFSLLPSDQLSSIEAKWTGAPPADWCYWTYSTGSLSTTATPVAPASDVPSPWSSVAPAAGTGAPAAPVSPESTGVWSYSGSATPVAPAVATFTGAANANTGSFALAGLAAAAVLVMA</sequence>
<keyword evidence="4" id="KW-1185">Reference proteome</keyword>
<organism evidence="3 4">
    <name type="scientific">Fonsecaea pedrosoi CBS 271.37</name>
    <dbReference type="NCBI Taxonomy" id="1442368"/>
    <lineage>
        <taxon>Eukaryota</taxon>
        <taxon>Fungi</taxon>
        <taxon>Dikarya</taxon>
        <taxon>Ascomycota</taxon>
        <taxon>Pezizomycotina</taxon>
        <taxon>Eurotiomycetes</taxon>
        <taxon>Chaetothyriomycetidae</taxon>
        <taxon>Chaetothyriales</taxon>
        <taxon>Herpotrichiellaceae</taxon>
        <taxon>Fonsecaea</taxon>
    </lineage>
</organism>
<protein>
    <submittedName>
        <fullName evidence="3">Uncharacterized protein</fullName>
    </submittedName>
</protein>
<feature type="signal peptide" evidence="2">
    <location>
        <begin position="1"/>
        <end position="17"/>
    </location>
</feature>
<dbReference type="EMBL" id="KN846973">
    <property type="protein sequence ID" value="KIW77907.1"/>
    <property type="molecule type" value="Genomic_DNA"/>
</dbReference>
<gene>
    <name evidence="3" type="ORF">Z517_07740</name>
</gene>
<feature type="chain" id="PRO_5002252513" evidence="2">
    <location>
        <begin position="18"/>
        <end position="247"/>
    </location>
</feature>
<accession>A0A0D2EUI0</accession>
<keyword evidence="2" id="KW-0732">Signal</keyword>
<dbReference type="Proteomes" id="UP000053029">
    <property type="component" value="Unassembled WGS sequence"/>
</dbReference>
<proteinExistence type="predicted"/>
<evidence type="ECO:0000256" key="2">
    <source>
        <dbReference type="SAM" id="SignalP"/>
    </source>
</evidence>
<evidence type="ECO:0000313" key="4">
    <source>
        <dbReference type="Proteomes" id="UP000053029"/>
    </source>
</evidence>
<feature type="region of interest" description="Disordered" evidence="1">
    <location>
        <begin position="51"/>
        <end position="99"/>
    </location>
</feature>
<dbReference type="HOGENOM" id="CLU_1261348_0_0_1"/>
<evidence type="ECO:0000256" key="1">
    <source>
        <dbReference type="SAM" id="MobiDB-lite"/>
    </source>
</evidence>
<dbReference type="GeneID" id="25307230"/>
<dbReference type="OrthoDB" id="4159459at2759"/>
<name>A0A0D2EUI0_9EURO</name>
<dbReference type="VEuPathDB" id="FungiDB:Z517_07740"/>
<dbReference type="AlphaFoldDB" id="A0A0D2EUI0"/>
<reference evidence="3 4" key="1">
    <citation type="submission" date="2015-01" db="EMBL/GenBank/DDBJ databases">
        <title>The Genome Sequence of Fonsecaea pedrosoi CBS 271.37.</title>
        <authorList>
            <consortium name="The Broad Institute Genomics Platform"/>
            <person name="Cuomo C."/>
            <person name="de Hoog S."/>
            <person name="Gorbushina A."/>
            <person name="Stielow B."/>
            <person name="Teixiera M."/>
            <person name="Abouelleil A."/>
            <person name="Chapman S.B."/>
            <person name="Priest M."/>
            <person name="Young S.K."/>
            <person name="Wortman J."/>
            <person name="Nusbaum C."/>
            <person name="Birren B."/>
        </authorList>
    </citation>
    <scope>NUCLEOTIDE SEQUENCE [LARGE SCALE GENOMIC DNA]</scope>
    <source>
        <strain evidence="3 4">CBS 271.37</strain>
    </source>
</reference>
<evidence type="ECO:0000313" key="3">
    <source>
        <dbReference type="EMBL" id="KIW77907.1"/>
    </source>
</evidence>